<sequence>MADAPKILGTDTLRQAYPKINQGITNANIALQGLTVSSEHANLALETATSVQAQFNKVTIEGDSSVEAAQARVDGENNEFSTLKERLDAKDAQAQTSIDDIIVKLNNRTVGKVSVTELGATGNGVDDDTAAIQSALDLALEKDFITVDIPQGVFKTTKELILRGNTHLRLTPDTIIDRRHQGNIIQNGATGDQYYGYNGNGNIIIEGGIFENNGHLVQQGTCMAIAHAENVIIKDVVIKNVSLGHGIEVNSSKNVLIKDSRFSGYDPGTTRKYSEAIQLDIAKSLDALPWFGAYDHTACKNVFIINNVIETSDELGGWGRGIGSHNATINRWFENIIVQGNIITDCLEWGIRGYHWKYASIQDNQIYKCGGGISVNPPLTSNVEDTKNEQGIQTNASQNITDIQINNNIINQGGGYGSAISVSGEATGIVENVILSGNSIRDYSGIGIYSTYCKFINIANNNIFKTSGTGISMSQGNHFNACGNHITEAGGNGITSTTINTSSIIGNDISRVGSHGIIVSTDSDTVNVNDNIIVGVGSGYQHIRVLTNVARIIVNGNNCRNITGSPAQYAIYFSSTVTNGIVIGNMCAGMPIQIDSMSSITLGTNVSS</sequence>
<evidence type="ECO:0000313" key="1">
    <source>
        <dbReference type="EMBL" id="MDQ0270717.1"/>
    </source>
</evidence>
<dbReference type="Gene3D" id="2.160.20.10">
    <property type="entry name" value="Single-stranded right-handed beta-helix, Pectin lyase-like"/>
    <property type="match status" value="1"/>
</dbReference>
<dbReference type="RefSeq" id="WP_307475368.1">
    <property type="nucleotide sequence ID" value="NZ_JAUSUB010000010.1"/>
</dbReference>
<comment type="caution">
    <text evidence="1">The sequence shown here is derived from an EMBL/GenBank/DDBJ whole genome shotgun (WGS) entry which is preliminary data.</text>
</comment>
<protein>
    <submittedName>
        <fullName evidence="1">Uncharacterized protein</fullName>
    </submittedName>
</protein>
<accession>A0ABU0AHI3</accession>
<organism evidence="1 2">
    <name type="scientific">Cytobacillus purgationiresistens</name>
    <dbReference type="NCBI Taxonomy" id="863449"/>
    <lineage>
        <taxon>Bacteria</taxon>
        <taxon>Bacillati</taxon>
        <taxon>Bacillota</taxon>
        <taxon>Bacilli</taxon>
        <taxon>Bacillales</taxon>
        <taxon>Bacillaceae</taxon>
        <taxon>Cytobacillus</taxon>
    </lineage>
</organism>
<reference evidence="1 2" key="1">
    <citation type="submission" date="2023-07" db="EMBL/GenBank/DDBJ databases">
        <title>Genomic Encyclopedia of Type Strains, Phase IV (KMG-IV): sequencing the most valuable type-strain genomes for metagenomic binning, comparative biology and taxonomic classification.</title>
        <authorList>
            <person name="Goeker M."/>
        </authorList>
    </citation>
    <scope>NUCLEOTIDE SEQUENCE [LARGE SCALE GENOMIC DNA]</scope>
    <source>
        <strain evidence="1 2">DSM 23494</strain>
    </source>
</reference>
<dbReference type="InterPro" id="IPR012334">
    <property type="entry name" value="Pectin_lyas_fold"/>
</dbReference>
<evidence type="ECO:0000313" key="2">
    <source>
        <dbReference type="Proteomes" id="UP001238088"/>
    </source>
</evidence>
<dbReference type="EMBL" id="JAUSUB010000010">
    <property type="protein sequence ID" value="MDQ0270717.1"/>
    <property type="molecule type" value="Genomic_DNA"/>
</dbReference>
<dbReference type="SUPFAM" id="SSF51126">
    <property type="entry name" value="Pectin lyase-like"/>
    <property type="match status" value="2"/>
</dbReference>
<dbReference type="Proteomes" id="UP001238088">
    <property type="component" value="Unassembled WGS sequence"/>
</dbReference>
<dbReference type="SMART" id="SM00710">
    <property type="entry name" value="PbH1"/>
    <property type="match status" value="10"/>
</dbReference>
<name>A0ABU0AHI3_9BACI</name>
<proteinExistence type="predicted"/>
<dbReference type="InterPro" id="IPR011050">
    <property type="entry name" value="Pectin_lyase_fold/virulence"/>
</dbReference>
<dbReference type="InterPro" id="IPR006626">
    <property type="entry name" value="PbH1"/>
</dbReference>
<keyword evidence="2" id="KW-1185">Reference proteome</keyword>
<gene>
    <name evidence="1" type="ORF">J2S17_002602</name>
</gene>